<dbReference type="Gene3D" id="3.10.450.50">
    <property type="match status" value="1"/>
</dbReference>
<evidence type="ECO:0000313" key="2">
    <source>
        <dbReference type="EMBL" id="KAJ9621826.1"/>
    </source>
</evidence>
<dbReference type="AlphaFoldDB" id="A0AA38XTQ3"/>
<dbReference type="Proteomes" id="UP001172681">
    <property type="component" value="Unassembled WGS sequence"/>
</dbReference>
<proteinExistence type="predicted"/>
<feature type="domain" description="SnoaL-like" evidence="1">
    <location>
        <begin position="36"/>
        <end position="137"/>
    </location>
</feature>
<dbReference type="Pfam" id="PF12680">
    <property type="entry name" value="SnoaL_2"/>
    <property type="match status" value="1"/>
</dbReference>
<keyword evidence="3" id="KW-1185">Reference proteome</keyword>
<gene>
    <name evidence="2" type="ORF">H2204_011742</name>
</gene>
<accession>A0AA38XTQ3</accession>
<comment type="caution">
    <text evidence="2">The sequence shown here is derived from an EMBL/GenBank/DDBJ whole genome shotgun (WGS) entry which is preliminary data.</text>
</comment>
<dbReference type="InterPro" id="IPR037401">
    <property type="entry name" value="SnoaL-like"/>
</dbReference>
<reference evidence="2" key="1">
    <citation type="submission" date="2022-10" db="EMBL/GenBank/DDBJ databases">
        <title>Culturing micro-colonial fungi from biological soil crusts in the Mojave desert and describing Neophaeococcomyces mojavensis, and introducing the new genera and species Taxawa tesnikishii.</title>
        <authorList>
            <person name="Kurbessoian T."/>
            <person name="Stajich J.E."/>
        </authorList>
    </citation>
    <scope>NUCLEOTIDE SEQUENCE</scope>
    <source>
        <strain evidence="2">TK_35</strain>
    </source>
</reference>
<evidence type="ECO:0000313" key="3">
    <source>
        <dbReference type="Proteomes" id="UP001172681"/>
    </source>
</evidence>
<dbReference type="EMBL" id="JAPDRN010000112">
    <property type="protein sequence ID" value="KAJ9621826.1"/>
    <property type="molecule type" value="Genomic_DNA"/>
</dbReference>
<dbReference type="InterPro" id="IPR032710">
    <property type="entry name" value="NTF2-like_dom_sf"/>
</dbReference>
<name>A0AA38XTQ3_9EURO</name>
<protein>
    <recommendedName>
        <fullName evidence="1">SnoaL-like domain-containing protein</fullName>
    </recommendedName>
</protein>
<dbReference type="SUPFAM" id="SSF54427">
    <property type="entry name" value="NTF2-like"/>
    <property type="match status" value="1"/>
</dbReference>
<organism evidence="2 3">
    <name type="scientific">Knufia peltigerae</name>
    <dbReference type="NCBI Taxonomy" id="1002370"/>
    <lineage>
        <taxon>Eukaryota</taxon>
        <taxon>Fungi</taxon>
        <taxon>Dikarya</taxon>
        <taxon>Ascomycota</taxon>
        <taxon>Pezizomycotina</taxon>
        <taxon>Eurotiomycetes</taxon>
        <taxon>Chaetothyriomycetidae</taxon>
        <taxon>Chaetothyriales</taxon>
        <taxon>Trichomeriaceae</taxon>
        <taxon>Knufia</taxon>
    </lineage>
</organism>
<evidence type="ECO:0000259" key="1">
    <source>
        <dbReference type="Pfam" id="PF12680"/>
    </source>
</evidence>
<sequence length="155" mass="17440">MSKYQDEVDKAYAELSNEPPHTEAQAQIIRNLLELYIGAFCHGDLDVAHKFLSPSYKQHNPDVGDGKEGLIDFLKHVASASAQANGGKPVPPKFHFKRALVDGQFVSTHFHMTRWPGDRGMSIMDIFKHEGGQFVEHWECITEIPENSKNSNGMF</sequence>